<proteinExistence type="predicted"/>
<dbReference type="Proteomes" id="UP000009101">
    <property type="component" value="Chromosome"/>
</dbReference>
<reference evidence="2" key="1">
    <citation type="submission" date="2009-11" db="EMBL/GenBank/DDBJ databases">
        <title>Genome sequencing of Bartonella species and comparative genomics.</title>
        <authorList>
            <person name="Engel P."/>
            <person name="Salzburger W."/>
            <person name="Marius L."/>
            <person name="Chao-Chin C."/>
            <person name="Soichi M."/>
            <person name="Christa L."/>
            <person name="Alexandra C."/>
            <person name="Aurelie L."/>
            <person name="Claudine M."/>
            <person name="Stephan S.C."/>
            <person name="Christoph D."/>
        </authorList>
    </citation>
    <scope>NUCLEOTIDE SEQUENCE [LARGE SCALE GENOMIC DNA]</scope>
    <source>
        <strain evidence="2">CIP 104772 / 73</strain>
    </source>
</reference>
<dbReference type="AlphaFoldDB" id="E6YIM1"/>
<evidence type="ECO:0000313" key="1">
    <source>
        <dbReference type="EMBL" id="CBI76709.1"/>
    </source>
</evidence>
<organism evidence="1 2">
    <name type="scientific">Bartonella clarridgeiae (strain CCUG 45776 / CIP 104772 / 73)</name>
    <dbReference type="NCBI Taxonomy" id="696125"/>
    <lineage>
        <taxon>Bacteria</taxon>
        <taxon>Pseudomonadati</taxon>
        <taxon>Pseudomonadota</taxon>
        <taxon>Alphaproteobacteria</taxon>
        <taxon>Hyphomicrobiales</taxon>
        <taxon>Bartonellaceae</taxon>
        <taxon>Bartonella</taxon>
    </lineage>
</organism>
<accession>E6YIM1</accession>
<sequence>MKKLQLYDVVLQYLNELSSYESKTYFSEVRDT</sequence>
<gene>
    <name evidence="1" type="ordered locus">BARCL_1028</name>
</gene>
<dbReference type="HOGENOM" id="CLU_3388198_0_0_5"/>
<reference evidence="1 2" key="2">
    <citation type="journal article" date="2011" name="PLoS Genet.">
        <title>Parallel evolution of a type IV secretion system in radiating lineages of the host-restricted bacterial pathogen Bartonella.</title>
        <authorList>
            <person name="Engel P."/>
            <person name="Salzburger W."/>
            <person name="Liesch M."/>
            <person name="Chang C.C."/>
            <person name="Maruyama S."/>
            <person name="Lanz C."/>
            <person name="Calteau A."/>
            <person name="Lajus A."/>
            <person name="Medigue C."/>
            <person name="Schuster S.C."/>
            <person name="Dehio C."/>
        </authorList>
    </citation>
    <scope>NUCLEOTIDE SEQUENCE [LARGE SCALE GENOMIC DNA]</scope>
    <source>
        <strain evidence="2">CIP 104772 / 73</strain>
    </source>
</reference>
<protein>
    <submittedName>
        <fullName evidence="1">Uncharacterized protein</fullName>
    </submittedName>
</protein>
<keyword evidence="2" id="KW-1185">Reference proteome</keyword>
<evidence type="ECO:0000313" key="2">
    <source>
        <dbReference type="Proteomes" id="UP000009101"/>
    </source>
</evidence>
<dbReference type="KEGG" id="bcd:BARCL_1028"/>
<dbReference type="EMBL" id="FN645454">
    <property type="protein sequence ID" value="CBI76709.1"/>
    <property type="molecule type" value="Genomic_DNA"/>
</dbReference>
<name>E6YIM1_BARC7</name>